<dbReference type="EMBL" id="MT141358">
    <property type="protein sequence ID" value="QJA59186.1"/>
    <property type="molecule type" value="Genomic_DNA"/>
</dbReference>
<reference evidence="1" key="1">
    <citation type="submission" date="2020-03" db="EMBL/GenBank/DDBJ databases">
        <title>The deep terrestrial virosphere.</title>
        <authorList>
            <person name="Holmfeldt K."/>
            <person name="Nilsson E."/>
            <person name="Simone D."/>
            <person name="Lopez-Fernandez M."/>
            <person name="Wu X."/>
            <person name="de Brujin I."/>
            <person name="Lundin D."/>
            <person name="Andersson A."/>
            <person name="Bertilsson S."/>
            <person name="Dopson M."/>
        </authorList>
    </citation>
    <scope>NUCLEOTIDE SEQUENCE</scope>
    <source>
        <strain evidence="1">MM415B01331</strain>
    </source>
</reference>
<protein>
    <submittedName>
        <fullName evidence="1">Putative structural protein</fullName>
    </submittedName>
</protein>
<gene>
    <name evidence="1" type="ORF">MM415B01331_0016</name>
</gene>
<dbReference type="Gene3D" id="1.10.3230.20">
    <property type="entry name" value="P22 tail accessory factor (Gp4)"/>
    <property type="match status" value="1"/>
</dbReference>
<proteinExistence type="predicted"/>
<dbReference type="InterPro" id="IPR038258">
    <property type="entry name" value="Gp4_sf"/>
</dbReference>
<accession>A0A6M3INZ3</accession>
<name>A0A6M3INZ3_9ZZZZ</name>
<organism evidence="1">
    <name type="scientific">viral metagenome</name>
    <dbReference type="NCBI Taxonomy" id="1070528"/>
    <lineage>
        <taxon>unclassified sequences</taxon>
        <taxon>metagenomes</taxon>
        <taxon>organismal metagenomes</taxon>
    </lineage>
</organism>
<evidence type="ECO:0000313" key="1">
    <source>
        <dbReference type="EMBL" id="QJA59186.1"/>
    </source>
</evidence>
<dbReference type="AlphaFoldDB" id="A0A6M3INZ3"/>
<sequence>MARSNKYIYNVTAGDIITEALGLIGVYSPGESIDASESADALRTLNMMLKAWQPKVGLWLNKELSLFLQDATFKYAIGPTGDHCGENAAKTELASAAASAATSVTIDATTDFGDTFDRDGIVTAVTATGAGAITLTGALVSSGIATLSSDRKILVYAAGDESGRTFAVTGQNSLGTAVTESITGPNAGTVYSTNTFKTISSITVDAATAGDYEIGQVGDPIGIELDGGTVQWTYIASALSTTLTIVTALTGAAAINNHVYSYTKECQRIIEVVEARLHKADDSEVPLSIFGRNQYELLTPKTSSGSPNQIYYDKQLDNGYFYTWPVCDEVQEYIKFTGRQPIQNLEGLTDDFEVGQEWFEPIAWNLAWRLAPKYGKMIDAMFKAVSEAMLVDVASSDAENTSVFIKIGRT</sequence>